<feature type="region of interest" description="Disordered" evidence="1">
    <location>
        <begin position="1"/>
        <end position="30"/>
    </location>
</feature>
<sequence>MAADAGLTPVSQISGTSIRGERPPKGGNKHLKRAIFTAAFTSLSAPPTTSANAIRTSATTPP</sequence>
<dbReference type="EMBL" id="BAABDO010000024">
    <property type="protein sequence ID" value="GAA4137563.1"/>
    <property type="molecule type" value="Genomic_DNA"/>
</dbReference>
<dbReference type="Proteomes" id="UP001500266">
    <property type="component" value="Unassembled WGS sequence"/>
</dbReference>
<dbReference type="Pfam" id="PF02371">
    <property type="entry name" value="Transposase_20"/>
    <property type="match status" value="1"/>
</dbReference>
<evidence type="ECO:0000313" key="4">
    <source>
        <dbReference type="Proteomes" id="UP001500266"/>
    </source>
</evidence>
<reference evidence="4" key="1">
    <citation type="journal article" date="2019" name="Int. J. Syst. Evol. Microbiol.">
        <title>The Global Catalogue of Microorganisms (GCM) 10K type strain sequencing project: providing services to taxonomists for standard genome sequencing and annotation.</title>
        <authorList>
            <consortium name="The Broad Institute Genomics Platform"/>
            <consortium name="The Broad Institute Genome Sequencing Center for Infectious Disease"/>
            <person name="Wu L."/>
            <person name="Ma J."/>
        </authorList>
    </citation>
    <scope>NUCLEOTIDE SEQUENCE [LARGE SCALE GENOMIC DNA]</scope>
    <source>
        <strain evidence="4">JCM 17316</strain>
    </source>
</reference>
<gene>
    <name evidence="3" type="ORF">GCM10022416_22170</name>
</gene>
<evidence type="ECO:0000259" key="2">
    <source>
        <dbReference type="Pfam" id="PF02371"/>
    </source>
</evidence>
<name>A0ABP7YKL4_9ACTN</name>
<dbReference type="InterPro" id="IPR003346">
    <property type="entry name" value="Transposase_20"/>
</dbReference>
<organism evidence="3 4">
    <name type="scientific">Actinomadura keratinilytica</name>
    <dbReference type="NCBI Taxonomy" id="547461"/>
    <lineage>
        <taxon>Bacteria</taxon>
        <taxon>Bacillati</taxon>
        <taxon>Actinomycetota</taxon>
        <taxon>Actinomycetes</taxon>
        <taxon>Streptosporangiales</taxon>
        <taxon>Thermomonosporaceae</taxon>
        <taxon>Actinomadura</taxon>
    </lineage>
</organism>
<evidence type="ECO:0000256" key="1">
    <source>
        <dbReference type="SAM" id="MobiDB-lite"/>
    </source>
</evidence>
<feature type="domain" description="Transposase IS116/IS110/IS902 C-terminal" evidence="2">
    <location>
        <begin position="2"/>
        <end position="49"/>
    </location>
</feature>
<keyword evidence="4" id="KW-1185">Reference proteome</keyword>
<proteinExistence type="predicted"/>
<evidence type="ECO:0000313" key="3">
    <source>
        <dbReference type="EMBL" id="GAA4137563.1"/>
    </source>
</evidence>
<comment type="caution">
    <text evidence="3">The sequence shown here is derived from an EMBL/GenBank/DDBJ whole genome shotgun (WGS) entry which is preliminary data.</text>
</comment>
<accession>A0ABP7YKL4</accession>
<protein>
    <recommendedName>
        <fullName evidence="2">Transposase IS116/IS110/IS902 C-terminal domain-containing protein</fullName>
    </recommendedName>
</protein>